<dbReference type="Gene3D" id="3.30.70.970">
    <property type="entry name" value="RraB-like"/>
    <property type="match status" value="1"/>
</dbReference>
<evidence type="ECO:0000259" key="1">
    <source>
        <dbReference type="Pfam" id="PF06877"/>
    </source>
</evidence>
<gene>
    <name evidence="2" type="ORF">E6W36_13075</name>
</gene>
<evidence type="ECO:0000313" key="2">
    <source>
        <dbReference type="EMBL" id="QCI80102.1"/>
    </source>
</evidence>
<evidence type="ECO:0000313" key="3">
    <source>
        <dbReference type="Proteomes" id="UP000298714"/>
    </source>
</evidence>
<dbReference type="InterPro" id="IPR009671">
    <property type="entry name" value="RraB_dom"/>
</dbReference>
<feature type="domain" description="Regulator of ribonuclease activity B" evidence="1">
    <location>
        <begin position="19"/>
        <end position="102"/>
    </location>
</feature>
<keyword evidence="3" id="KW-1185">Reference proteome</keyword>
<dbReference type="RefSeq" id="WP_222872959.1">
    <property type="nucleotide sequence ID" value="NZ_CP039704.1"/>
</dbReference>
<name>A0A4D7CCA0_9SPHN</name>
<accession>A0A4D7CCA0</accession>
<proteinExistence type="predicted"/>
<dbReference type="InterPro" id="IPR036701">
    <property type="entry name" value="RraB-like_sf"/>
</dbReference>
<dbReference type="Proteomes" id="UP000298714">
    <property type="component" value="Chromosome"/>
</dbReference>
<protein>
    <submittedName>
        <fullName evidence="2">Ribonuclease E inhibitor RraB</fullName>
    </submittedName>
</protein>
<dbReference type="Pfam" id="PF06877">
    <property type="entry name" value="RraB"/>
    <property type="match status" value="1"/>
</dbReference>
<reference evidence="3" key="1">
    <citation type="submission" date="2019-04" db="EMBL/GenBank/DDBJ databases">
        <title>Complete genome sequence of Sphingomonas sp. W1-2-3.</title>
        <authorList>
            <person name="Im W.T."/>
        </authorList>
    </citation>
    <scope>NUCLEOTIDE SEQUENCE [LARGE SCALE GENOMIC DNA]</scope>
    <source>
        <strain evidence="3">W1-2-3</strain>
    </source>
</reference>
<dbReference type="KEGG" id="hgn:E6W36_13075"/>
<dbReference type="EMBL" id="CP039704">
    <property type="protein sequence ID" value="QCI80102.1"/>
    <property type="molecule type" value="Genomic_DNA"/>
</dbReference>
<sequence length="112" mass="12380">MRLIHNDPKEQVARGLEQLRDLVSSGADLTAPRMATHGFSGDTDALEALGYALRQSGYQVEPVEDGELTARAYGVVDEPWLREAMVILCRVADRFSVQYEGWTAADDPKTVN</sequence>
<dbReference type="AlphaFoldDB" id="A0A4D7CCA0"/>
<dbReference type="SUPFAM" id="SSF89946">
    <property type="entry name" value="Hypothetical protein VC0424"/>
    <property type="match status" value="1"/>
</dbReference>
<organism evidence="2 3">
    <name type="scientific">Hankyongella ginsenosidimutans</name>
    <dbReference type="NCBI Taxonomy" id="1763828"/>
    <lineage>
        <taxon>Bacteria</taxon>
        <taxon>Pseudomonadati</taxon>
        <taxon>Pseudomonadota</taxon>
        <taxon>Alphaproteobacteria</taxon>
        <taxon>Sphingomonadales</taxon>
        <taxon>Sphingomonadaceae</taxon>
        <taxon>Hankyongella</taxon>
    </lineage>
</organism>